<proteinExistence type="predicted"/>
<keyword evidence="4" id="KW-1185">Reference proteome</keyword>
<dbReference type="InterPro" id="IPR002656">
    <property type="entry name" value="Acyl_transf_3_dom"/>
</dbReference>
<evidence type="ECO:0000259" key="2">
    <source>
        <dbReference type="Pfam" id="PF01757"/>
    </source>
</evidence>
<feature type="transmembrane region" description="Helical" evidence="1">
    <location>
        <begin position="242"/>
        <end position="270"/>
    </location>
</feature>
<keyword evidence="1" id="KW-1133">Transmembrane helix</keyword>
<dbReference type="Proteomes" id="UP000541583">
    <property type="component" value="Unassembled WGS sequence"/>
</dbReference>
<accession>A0ABR6PR88</accession>
<protein>
    <submittedName>
        <fullName evidence="3">Peptidoglycan/LPS O-acetylase OafA/YrhL</fullName>
    </submittedName>
</protein>
<dbReference type="Pfam" id="PF01757">
    <property type="entry name" value="Acyl_transf_3"/>
    <property type="match status" value="1"/>
</dbReference>
<feature type="transmembrane region" description="Helical" evidence="1">
    <location>
        <begin position="183"/>
        <end position="201"/>
    </location>
</feature>
<organism evidence="3 4">
    <name type="scientific">Mucilaginibacter lappiensis</name>
    <dbReference type="NCBI Taxonomy" id="354630"/>
    <lineage>
        <taxon>Bacteria</taxon>
        <taxon>Pseudomonadati</taxon>
        <taxon>Bacteroidota</taxon>
        <taxon>Sphingobacteriia</taxon>
        <taxon>Sphingobacteriales</taxon>
        <taxon>Sphingobacteriaceae</taxon>
        <taxon>Mucilaginibacter</taxon>
    </lineage>
</organism>
<feature type="transmembrane region" description="Helical" evidence="1">
    <location>
        <begin position="213"/>
        <end position="230"/>
    </location>
</feature>
<dbReference type="PANTHER" id="PTHR23028">
    <property type="entry name" value="ACETYLTRANSFERASE"/>
    <property type="match status" value="1"/>
</dbReference>
<comment type="caution">
    <text evidence="3">The sequence shown here is derived from an EMBL/GenBank/DDBJ whole genome shotgun (WGS) entry which is preliminary data.</text>
</comment>
<feature type="domain" description="Acyltransferase 3" evidence="2">
    <location>
        <begin position="7"/>
        <end position="326"/>
    </location>
</feature>
<name>A0ABR6PR88_9SPHI</name>
<dbReference type="RefSeq" id="WP_076376124.1">
    <property type="nucleotide sequence ID" value="NZ_FTMG01000013.1"/>
</dbReference>
<feature type="transmembrane region" description="Helical" evidence="1">
    <location>
        <begin position="86"/>
        <end position="104"/>
    </location>
</feature>
<dbReference type="EMBL" id="JACHCB010000013">
    <property type="protein sequence ID" value="MBB6111704.1"/>
    <property type="molecule type" value="Genomic_DNA"/>
</dbReference>
<feature type="transmembrane region" description="Helical" evidence="1">
    <location>
        <begin position="309"/>
        <end position="331"/>
    </location>
</feature>
<evidence type="ECO:0000313" key="4">
    <source>
        <dbReference type="Proteomes" id="UP000541583"/>
    </source>
</evidence>
<dbReference type="InterPro" id="IPR050879">
    <property type="entry name" value="Acyltransferase_3"/>
</dbReference>
<keyword evidence="1" id="KW-0812">Transmembrane</keyword>
<gene>
    <name evidence="3" type="ORF">HDF23_004475</name>
</gene>
<feature type="transmembrane region" description="Helical" evidence="1">
    <location>
        <begin position="154"/>
        <end position="176"/>
    </location>
</feature>
<evidence type="ECO:0000313" key="3">
    <source>
        <dbReference type="EMBL" id="MBB6111704.1"/>
    </source>
</evidence>
<dbReference type="PANTHER" id="PTHR23028:SF53">
    <property type="entry name" value="ACYL_TRANSF_3 DOMAIN-CONTAINING PROTEIN"/>
    <property type="match status" value="1"/>
</dbReference>
<feature type="transmembrane region" description="Helical" evidence="1">
    <location>
        <begin position="48"/>
        <end position="65"/>
    </location>
</feature>
<sequence>MPNHKNAFDLLRVIFAIMVLISHGYMIFGTGTEPLQVFSKGQTNLSEIGVMGFFSLSGYLIAASFDRSPHILRFTRNRFLRLFPGYWVCLIITAFIIAPAIFYINNKTVVGFNFWNTDSSFSFVYKNVFLSMRQWSVGNILQNSPYKESLNGSLWSLLPEALCYTLTLFLGFFGLLNKNKQALLLLFILVYIVYVVNLYPGTSFGPTFLTLSNARKLYTCYVCGTCLYVFRNEIFIDGKGQLFIFLASMALIKFGGFLMIAPIAIAILGIKGFSNFQVSLKYDISYGLYIYAFPMQQLLSRVFNPTISIIWYLAACIALTGIVALLSFVWIEQPFLRLKQESSVKPDLLKTGA</sequence>
<feature type="transmembrane region" description="Helical" evidence="1">
    <location>
        <begin position="7"/>
        <end position="28"/>
    </location>
</feature>
<reference evidence="3 4" key="1">
    <citation type="submission" date="2020-08" db="EMBL/GenBank/DDBJ databases">
        <title>Genomic Encyclopedia of Type Strains, Phase IV (KMG-V): Genome sequencing to study the core and pangenomes of soil and plant-associated prokaryotes.</title>
        <authorList>
            <person name="Whitman W."/>
        </authorList>
    </citation>
    <scope>NUCLEOTIDE SEQUENCE [LARGE SCALE GENOMIC DNA]</scope>
    <source>
        <strain evidence="3 4">ANJLi2</strain>
    </source>
</reference>
<evidence type="ECO:0000256" key="1">
    <source>
        <dbReference type="SAM" id="Phobius"/>
    </source>
</evidence>
<keyword evidence="1" id="KW-0472">Membrane</keyword>